<feature type="domain" description="Maltose/galactoside acetyltransferase" evidence="5">
    <location>
        <begin position="4"/>
        <end position="58"/>
    </location>
</feature>
<dbReference type="SUPFAM" id="SSF51161">
    <property type="entry name" value="Trimeric LpxA-like enzymes"/>
    <property type="match status" value="1"/>
</dbReference>
<evidence type="ECO:0000256" key="3">
    <source>
        <dbReference type="ARBA" id="ARBA00022737"/>
    </source>
</evidence>
<keyword evidence="2 6" id="KW-0808">Transferase</keyword>
<accession>A0A7X3MGU9</accession>
<dbReference type="Pfam" id="PF12464">
    <property type="entry name" value="Mac"/>
    <property type="match status" value="1"/>
</dbReference>
<dbReference type="PANTHER" id="PTHR23416">
    <property type="entry name" value="SIALIC ACID SYNTHASE-RELATED"/>
    <property type="match status" value="1"/>
</dbReference>
<evidence type="ECO:0000256" key="2">
    <source>
        <dbReference type="ARBA" id="ARBA00022679"/>
    </source>
</evidence>
<evidence type="ECO:0000256" key="4">
    <source>
        <dbReference type="ARBA" id="ARBA00023315"/>
    </source>
</evidence>
<dbReference type="InterPro" id="IPR001451">
    <property type="entry name" value="Hexapep"/>
</dbReference>
<dbReference type="AlphaFoldDB" id="A0A7X3MGU9"/>
<dbReference type="FunFam" id="2.160.10.10:FF:000025">
    <property type="entry name" value="Hexapeptide-repeat containing-acetyltransferase"/>
    <property type="match status" value="1"/>
</dbReference>
<dbReference type="CDD" id="cd03357">
    <property type="entry name" value="LbH_MAT_GAT"/>
    <property type="match status" value="1"/>
</dbReference>
<gene>
    <name evidence="6" type="ORF">GN277_12475</name>
</gene>
<dbReference type="InterPro" id="IPR051159">
    <property type="entry name" value="Hexapeptide_acetyltransf"/>
</dbReference>
<keyword evidence="3" id="KW-0677">Repeat</keyword>
<evidence type="ECO:0000259" key="5">
    <source>
        <dbReference type="SMART" id="SM01266"/>
    </source>
</evidence>
<dbReference type="RefSeq" id="WP_159751341.1">
    <property type="nucleotide sequence ID" value="NZ_WUQX01000001.1"/>
</dbReference>
<evidence type="ECO:0000256" key="1">
    <source>
        <dbReference type="ARBA" id="ARBA00007274"/>
    </source>
</evidence>
<sequence length="200" mass="22311">MTEREKMLNGEWYDTSDLWLVSQRNIARDVSEQYNRTSESEIEMRRSILKGLLGSIGEYTEIYPTVKFDYGCNTYIGARCYINFNAVFLDCAEIRLGNDVFVGPNVSFLTPVHPLLAKERNVRMAPDGHHYMIETCRPITVEDNVWLGGDVTILPGVTIGHDSVIGAGSVVTKSIPPEVVAAGNPCKVIRKITENDANNI</sequence>
<dbReference type="Gene3D" id="2.160.10.10">
    <property type="entry name" value="Hexapeptide repeat proteins"/>
    <property type="match status" value="1"/>
</dbReference>
<dbReference type="GO" id="GO:0008374">
    <property type="term" value="F:O-acyltransferase activity"/>
    <property type="evidence" value="ECO:0007669"/>
    <property type="project" value="TreeGrafter"/>
</dbReference>
<dbReference type="GO" id="GO:0016407">
    <property type="term" value="F:acetyltransferase activity"/>
    <property type="evidence" value="ECO:0007669"/>
    <property type="project" value="InterPro"/>
</dbReference>
<name>A0A7X3MGU9_9FIRM</name>
<dbReference type="InterPro" id="IPR018357">
    <property type="entry name" value="Hexapep_transf_CS"/>
</dbReference>
<evidence type="ECO:0000313" key="6">
    <source>
        <dbReference type="EMBL" id="MXP76178.1"/>
    </source>
</evidence>
<dbReference type="InterPro" id="IPR011004">
    <property type="entry name" value="Trimer_LpxA-like_sf"/>
</dbReference>
<organism evidence="6 7">
    <name type="scientific">Sporofaciens musculi</name>
    <dbReference type="NCBI Taxonomy" id="2681861"/>
    <lineage>
        <taxon>Bacteria</taxon>
        <taxon>Bacillati</taxon>
        <taxon>Bacillota</taxon>
        <taxon>Clostridia</taxon>
        <taxon>Lachnospirales</taxon>
        <taxon>Lachnospiraceae</taxon>
        <taxon>Sporofaciens</taxon>
    </lineage>
</organism>
<reference evidence="6 7" key="1">
    <citation type="submission" date="2019-12" db="EMBL/GenBank/DDBJ databases">
        <title>Sporaefaciens musculi gen. nov., sp. nov., a novel bacterium isolated from the caecum of an obese mouse.</title>
        <authorList>
            <person name="Rasmussen T.S."/>
            <person name="Streidl T."/>
            <person name="Hitch T.C.A."/>
            <person name="Wortmann E."/>
            <person name="Deptula P."/>
            <person name="Hansen M."/>
            <person name="Nielsen D.S."/>
            <person name="Clavel T."/>
            <person name="Vogensen F.K."/>
        </authorList>
    </citation>
    <scope>NUCLEOTIDE SEQUENCE [LARGE SCALE GENOMIC DNA]</scope>
    <source>
        <strain evidence="6 7">WCA-9-b2</strain>
    </source>
</reference>
<keyword evidence="4" id="KW-0012">Acyltransferase</keyword>
<dbReference type="SMART" id="SM01266">
    <property type="entry name" value="Mac"/>
    <property type="match status" value="1"/>
</dbReference>
<proteinExistence type="inferred from homology"/>
<keyword evidence="7" id="KW-1185">Reference proteome</keyword>
<dbReference type="PROSITE" id="PS00101">
    <property type="entry name" value="HEXAPEP_TRANSFERASES"/>
    <property type="match status" value="1"/>
</dbReference>
<dbReference type="EMBL" id="WUQX01000001">
    <property type="protein sequence ID" value="MXP76178.1"/>
    <property type="molecule type" value="Genomic_DNA"/>
</dbReference>
<dbReference type="Proteomes" id="UP000460412">
    <property type="component" value="Unassembled WGS sequence"/>
</dbReference>
<dbReference type="Pfam" id="PF00132">
    <property type="entry name" value="Hexapep"/>
    <property type="match status" value="1"/>
</dbReference>
<evidence type="ECO:0000313" key="7">
    <source>
        <dbReference type="Proteomes" id="UP000460412"/>
    </source>
</evidence>
<protein>
    <submittedName>
        <fullName evidence="6">Sugar O-acetyltransferase</fullName>
    </submittedName>
</protein>
<dbReference type="PANTHER" id="PTHR23416:SF23">
    <property type="entry name" value="ACETYLTRANSFERASE C18B11.09C-RELATED"/>
    <property type="match status" value="1"/>
</dbReference>
<dbReference type="InterPro" id="IPR024688">
    <property type="entry name" value="Mac_dom"/>
</dbReference>
<comment type="similarity">
    <text evidence="1">Belongs to the transferase hexapeptide repeat family.</text>
</comment>
<comment type="caution">
    <text evidence="6">The sequence shown here is derived from an EMBL/GenBank/DDBJ whole genome shotgun (WGS) entry which is preliminary data.</text>
</comment>